<evidence type="ECO:0000259" key="6">
    <source>
        <dbReference type="PROSITE" id="PS50850"/>
    </source>
</evidence>
<evidence type="ECO:0000256" key="3">
    <source>
        <dbReference type="ARBA" id="ARBA00022989"/>
    </source>
</evidence>
<organism evidence="7 8">
    <name type="scientific">Kocuria coralli</name>
    <dbReference type="NCBI Taxonomy" id="1461025"/>
    <lineage>
        <taxon>Bacteria</taxon>
        <taxon>Bacillati</taxon>
        <taxon>Actinomycetota</taxon>
        <taxon>Actinomycetes</taxon>
        <taxon>Micrococcales</taxon>
        <taxon>Micrococcaceae</taxon>
        <taxon>Kocuria</taxon>
    </lineage>
</organism>
<dbReference type="GO" id="GO:0005886">
    <property type="term" value="C:plasma membrane"/>
    <property type="evidence" value="ECO:0007669"/>
    <property type="project" value="UniProtKB-SubCell"/>
</dbReference>
<feature type="transmembrane region" description="Helical" evidence="5">
    <location>
        <begin position="359"/>
        <end position="385"/>
    </location>
</feature>
<feature type="transmembrane region" description="Helical" evidence="5">
    <location>
        <begin position="302"/>
        <end position="321"/>
    </location>
</feature>
<feature type="transmembrane region" description="Helical" evidence="5">
    <location>
        <begin position="74"/>
        <end position="93"/>
    </location>
</feature>
<dbReference type="AlphaFoldDB" id="A0A5J5KYJ0"/>
<dbReference type="OrthoDB" id="7375466at2"/>
<accession>A0A5J5KYJ0</accession>
<dbReference type="Proteomes" id="UP000325957">
    <property type="component" value="Unassembled WGS sequence"/>
</dbReference>
<dbReference type="CDD" id="cd17321">
    <property type="entry name" value="MFS_MMR_MDR_like"/>
    <property type="match status" value="1"/>
</dbReference>
<dbReference type="PANTHER" id="PTHR42718">
    <property type="entry name" value="MAJOR FACILITATOR SUPERFAMILY MULTIDRUG TRANSPORTER MFSC"/>
    <property type="match status" value="1"/>
</dbReference>
<dbReference type="GO" id="GO:0022857">
    <property type="term" value="F:transmembrane transporter activity"/>
    <property type="evidence" value="ECO:0007669"/>
    <property type="project" value="InterPro"/>
</dbReference>
<evidence type="ECO:0000313" key="7">
    <source>
        <dbReference type="EMBL" id="KAA9394592.1"/>
    </source>
</evidence>
<gene>
    <name evidence="7" type="ORF">FCK90_06960</name>
</gene>
<evidence type="ECO:0000256" key="5">
    <source>
        <dbReference type="SAM" id="Phobius"/>
    </source>
</evidence>
<proteinExistence type="predicted"/>
<comment type="caution">
    <text evidence="7">The sequence shown here is derived from an EMBL/GenBank/DDBJ whole genome shotgun (WGS) entry which is preliminary data.</text>
</comment>
<feature type="transmembrane region" description="Helical" evidence="5">
    <location>
        <begin position="224"/>
        <end position="244"/>
    </location>
</feature>
<dbReference type="PANTHER" id="PTHR42718:SF39">
    <property type="entry name" value="ACTINORHODIN TRANSPORTER-RELATED"/>
    <property type="match status" value="1"/>
</dbReference>
<dbReference type="SUPFAM" id="SSF103473">
    <property type="entry name" value="MFS general substrate transporter"/>
    <property type="match status" value="1"/>
</dbReference>
<evidence type="ECO:0000256" key="1">
    <source>
        <dbReference type="ARBA" id="ARBA00004651"/>
    </source>
</evidence>
<dbReference type="InterPro" id="IPR036259">
    <property type="entry name" value="MFS_trans_sf"/>
</dbReference>
<dbReference type="InterPro" id="IPR020846">
    <property type="entry name" value="MFS_dom"/>
</dbReference>
<keyword evidence="8" id="KW-1185">Reference proteome</keyword>
<feature type="transmembrane region" description="Helical" evidence="5">
    <location>
        <begin position="406"/>
        <end position="427"/>
    </location>
</feature>
<dbReference type="InterPro" id="IPR011701">
    <property type="entry name" value="MFS"/>
</dbReference>
<feature type="transmembrane region" description="Helical" evidence="5">
    <location>
        <begin position="199"/>
        <end position="218"/>
    </location>
</feature>
<dbReference type="Gene3D" id="1.20.1250.20">
    <property type="entry name" value="MFS general substrate transporter like domains"/>
    <property type="match status" value="1"/>
</dbReference>
<feature type="transmembrane region" description="Helical" evidence="5">
    <location>
        <begin position="265"/>
        <end position="290"/>
    </location>
</feature>
<evidence type="ECO:0000256" key="4">
    <source>
        <dbReference type="ARBA" id="ARBA00023136"/>
    </source>
</evidence>
<feature type="transmembrane region" description="Helical" evidence="5">
    <location>
        <begin position="132"/>
        <end position="155"/>
    </location>
</feature>
<dbReference type="PRINTS" id="PR01036">
    <property type="entry name" value="TCRTETB"/>
</dbReference>
<sequence length="468" mass="48860">MALSAKIALAVVLVAGLMNVLDHSVVLNAIPTLQQALGAEPAQVQWLTAGYGLAVALGLITCGRLGDIYGRRRVFLIGASVFTAASLLCGIALSPEHLVAARVLQGAGAAIMLPQVLATVHVTFDGENRSRAFGLYGAILSLGSALGRVLGGVLVQADLFGLGWRTIFLINLPIGLAVVVLGRRFIIESTAEKAERLDIVGMVLSALAVVLIVLPLTEGPSHDWPLWSFVMLAASFLIAGIFIAQQRCRQHRSPLVVLSIFRGKAFPAGLCAQLLFGLLSGMFFITWTLYLQRGLDMSPIQAAMAFVLLTLGEMAGVAVAVRTAGRLARRLPQTGAVLALVTVVAYAALVDGLQDELTLLGMAVLLLVLGSAFGMIGGPLADLALSEIPEENAGSASGLFSTSIHLGMALGTALTALAFFSVTGGSFDGAANREGFTGVLWWIAGAFAVLWGLMFFLPGRAKVESEAG</sequence>
<dbReference type="EMBL" id="SZWF01000006">
    <property type="protein sequence ID" value="KAA9394592.1"/>
    <property type="molecule type" value="Genomic_DNA"/>
</dbReference>
<name>A0A5J5KYJ0_9MICC</name>
<comment type="subcellular location">
    <subcellularLocation>
        <location evidence="1">Cell membrane</location>
        <topology evidence="1">Multi-pass membrane protein</topology>
    </subcellularLocation>
</comment>
<feature type="transmembrane region" description="Helical" evidence="5">
    <location>
        <begin position="439"/>
        <end position="457"/>
    </location>
</feature>
<evidence type="ECO:0000256" key="2">
    <source>
        <dbReference type="ARBA" id="ARBA00022692"/>
    </source>
</evidence>
<reference evidence="7 8" key="1">
    <citation type="submission" date="2019-05" db="EMBL/GenBank/DDBJ databases">
        <title>Kocuria coralli sp. nov., a novel actinobacterium isolated from coral reef seawater.</title>
        <authorList>
            <person name="Li J."/>
        </authorList>
    </citation>
    <scope>NUCLEOTIDE SEQUENCE [LARGE SCALE GENOMIC DNA]</scope>
    <source>
        <strain evidence="7 8">SCSIO 13007</strain>
    </source>
</reference>
<feature type="transmembrane region" description="Helical" evidence="5">
    <location>
        <begin position="333"/>
        <end position="353"/>
    </location>
</feature>
<protein>
    <submittedName>
        <fullName evidence="7">MFS transporter</fullName>
    </submittedName>
</protein>
<dbReference type="PROSITE" id="PS50850">
    <property type="entry name" value="MFS"/>
    <property type="match status" value="1"/>
</dbReference>
<feature type="transmembrane region" description="Helical" evidence="5">
    <location>
        <begin position="45"/>
        <end position="62"/>
    </location>
</feature>
<dbReference type="Pfam" id="PF07690">
    <property type="entry name" value="MFS_1"/>
    <property type="match status" value="1"/>
</dbReference>
<keyword evidence="3 5" id="KW-1133">Transmembrane helix</keyword>
<feature type="domain" description="Major facilitator superfamily (MFS) profile" evidence="6">
    <location>
        <begin position="8"/>
        <end position="462"/>
    </location>
</feature>
<keyword evidence="2 5" id="KW-0812">Transmembrane</keyword>
<evidence type="ECO:0000313" key="8">
    <source>
        <dbReference type="Proteomes" id="UP000325957"/>
    </source>
</evidence>
<feature type="transmembrane region" description="Helical" evidence="5">
    <location>
        <begin position="99"/>
        <end position="120"/>
    </location>
</feature>
<keyword evidence="4 5" id="KW-0472">Membrane</keyword>
<feature type="transmembrane region" description="Helical" evidence="5">
    <location>
        <begin position="167"/>
        <end position="187"/>
    </location>
</feature>
<dbReference type="Gene3D" id="1.20.1720.10">
    <property type="entry name" value="Multidrug resistance protein D"/>
    <property type="match status" value="1"/>
</dbReference>